<dbReference type="Pfam" id="PF13420">
    <property type="entry name" value="Acetyltransf_4"/>
    <property type="match status" value="1"/>
</dbReference>
<dbReference type="PANTHER" id="PTHR43072">
    <property type="entry name" value="N-ACETYLTRANSFERASE"/>
    <property type="match status" value="1"/>
</dbReference>
<dbReference type="Gene3D" id="3.40.630.30">
    <property type="match status" value="1"/>
</dbReference>
<protein>
    <submittedName>
        <fullName evidence="4">N-acyltransferase YncA</fullName>
        <ecNumber evidence="4">2.3.1.-</ecNumber>
    </submittedName>
</protein>
<dbReference type="CDD" id="cd04301">
    <property type="entry name" value="NAT_SF"/>
    <property type="match status" value="1"/>
</dbReference>
<dbReference type="PANTHER" id="PTHR43072:SF23">
    <property type="entry name" value="UPF0039 PROTEIN C11D3.02C"/>
    <property type="match status" value="1"/>
</dbReference>
<proteinExistence type="predicted"/>
<evidence type="ECO:0000259" key="3">
    <source>
        <dbReference type="PROSITE" id="PS51186"/>
    </source>
</evidence>
<dbReference type="GeneID" id="78371761"/>
<keyword evidence="2 4" id="KW-0012">Acyltransferase</keyword>
<gene>
    <name evidence="4" type="primary">yncA</name>
    <name evidence="4" type="ORF">FEAC_04350</name>
</gene>
<dbReference type="InterPro" id="IPR000182">
    <property type="entry name" value="GNAT_dom"/>
</dbReference>
<dbReference type="InterPro" id="IPR016181">
    <property type="entry name" value="Acyl_CoA_acyltransferase"/>
</dbReference>
<dbReference type="OrthoDB" id="3173333at2"/>
<dbReference type="PROSITE" id="PS51186">
    <property type="entry name" value="GNAT"/>
    <property type="match status" value="1"/>
</dbReference>
<reference evidence="4 5" key="1">
    <citation type="submission" date="2015-01" db="EMBL/GenBank/DDBJ databases">
        <title>Draft genome of the acidophilic iron oxidizer Ferrimicrobium acidiphilum strain T23.</title>
        <authorList>
            <person name="Poehlein A."/>
            <person name="Eisen S."/>
            <person name="Schloemann M."/>
            <person name="Johnson B.D."/>
            <person name="Daniel R."/>
            <person name="Muehling M."/>
        </authorList>
    </citation>
    <scope>NUCLEOTIDE SEQUENCE [LARGE SCALE GENOMIC DNA]</scope>
    <source>
        <strain evidence="4 5">T23</strain>
    </source>
</reference>
<sequence length="171" mass="19178">MSSRSAPRGIDIRNLIPQDSEQLRQIYNHAVLSSTATLDLVPRTHADQERWLEQHLGIYPALVAVAKDQPIGYASISPFRPRAGYNSTVEDSVYIDPNYQGQGVGRLLLEHLIVTATSLGFHSCIAHIVADHKASLQLHVGCDFRLVGVEREIGRKFGRWIDMAILQRQLR</sequence>
<dbReference type="Proteomes" id="UP000032336">
    <property type="component" value="Unassembled WGS sequence"/>
</dbReference>
<evidence type="ECO:0000313" key="5">
    <source>
        <dbReference type="Proteomes" id="UP000032336"/>
    </source>
</evidence>
<evidence type="ECO:0000256" key="2">
    <source>
        <dbReference type="ARBA" id="ARBA00023315"/>
    </source>
</evidence>
<accession>A0A0D8FWP6</accession>
<keyword evidence="1 4" id="KW-0808">Transferase</keyword>
<feature type="domain" description="N-acetyltransferase" evidence="3">
    <location>
        <begin position="10"/>
        <end position="168"/>
    </location>
</feature>
<comment type="caution">
    <text evidence="4">The sequence shown here is derived from an EMBL/GenBank/DDBJ whole genome shotgun (WGS) entry which is preliminary data.</text>
</comment>
<dbReference type="SUPFAM" id="SSF55729">
    <property type="entry name" value="Acyl-CoA N-acyltransferases (Nat)"/>
    <property type="match status" value="1"/>
</dbReference>
<dbReference type="GO" id="GO:0016747">
    <property type="term" value="F:acyltransferase activity, transferring groups other than amino-acyl groups"/>
    <property type="evidence" value="ECO:0007669"/>
    <property type="project" value="InterPro"/>
</dbReference>
<dbReference type="AlphaFoldDB" id="A0A0D8FWP6"/>
<dbReference type="STRING" id="1121877.FEAC_04350"/>
<dbReference type="EMBL" id="JXUW01000003">
    <property type="protein sequence ID" value="KJE77690.1"/>
    <property type="molecule type" value="Genomic_DNA"/>
</dbReference>
<dbReference type="RefSeq" id="WP_052565278.1">
    <property type="nucleotide sequence ID" value="NZ_JQKF01000009.1"/>
</dbReference>
<dbReference type="EC" id="2.3.1.-" evidence="4"/>
<evidence type="ECO:0000256" key="1">
    <source>
        <dbReference type="ARBA" id="ARBA00022679"/>
    </source>
</evidence>
<organism evidence="4 5">
    <name type="scientific">Ferrimicrobium acidiphilum DSM 19497</name>
    <dbReference type="NCBI Taxonomy" id="1121877"/>
    <lineage>
        <taxon>Bacteria</taxon>
        <taxon>Bacillati</taxon>
        <taxon>Actinomycetota</taxon>
        <taxon>Acidimicrobiia</taxon>
        <taxon>Acidimicrobiales</taxon>
        <taxon>Acidimicrobiaceae</taxon>
        <taxon>Ferrimicrobium</taxon>
    </lineage>
</organism>
<keyword evidence="5" id="KW-1185">Reference proteome</keyword>
<dbReference type="eggNOG" id="COG1247">
    <property type="taxonomic scope" value="Bacteria"/>
</dbReference>
<name>A0A0D8FWP6_9ACTN</name>
<evidence type="ECO:0000313" key="4">
    <source>
        <dbReference type="EMBL" id="KJE77690.1"/>
    </source>
</evidence>